<reference evidence="3 4" key="1">
    <citation type="submission" date="2020-07" db="EMBL/GenBank/DDBJ databases">
        <authorList>
            <person name="Sun Q."/>
        </authorList>
    </citation>
    <scope>NUCLEOTIDE SEQUENCE [LARGE SCALE GENOMIC DNA]</scope>
    <source>
        <strain evidence="3 4">CGMCC 1.13654</strain>
    </source>
</reference>
<dbReference type="InterPro" id="IPR022002">
    <property type="entry name" value="ChsH2_Znr"/>
</dbReference>
<dbReference type="Gene3D" id="6.10.30.10">
    <property type="match status" value="1"/>
</dbReference>
<dbReference type="SUPFAM" id="SSF50249">
    <property type="entry name" value="Nucleic acid-binding proteins"/>
    <property type="match status" value="1"/>
</dbReference>
<gene>
    <name evidence="3" type="ORF">HZF05_06925</name>
</gene>
<dbReference type="PANTHER" id="PTHR34075">
    <property type="entry name" value="BLR3430 PROTEIN"/>
    <property type="match status" value="1"/>
</dbReference>
<dbReference type="Pfam" id="PF01796">
    <property type="entry name" value="OB_ChsH2_C"/>
    <property type="match status" value="1"/>
</dbReference>
<dbReference type="PANTHER" id="PTHR34075:SF5">
    <property type="entry name" value="BLR3430 PROTEIN"/>
    <property type="match status" value="1"/>
</dbReference>
<evidence type="ECO:0000313" key="3">
    <source>
        <dbReference type="EMBL" id="MBA2933832.1"/>
    </source>
</evidence>
<dbReference type="Proteomes" id="UP000570166">
    <property type="component" value="Unassembled WGS sequence"/>
</dbReference>
<evidence type="ECO:0000259" key="2">
    <source>
        <dbReference type="Pfam" id="PF12172"/>
    </source>
</evidence>
<dbReference type="InterPro" id="IPR012340">
    <property type="entry name" value="NA-bd_OB-fold"/>
</dbReference>
<feature type="domain" description="ChsH2 C-terminal OB-fold" evidence="1">
    <location>
        <begin position="53"/>
        <end position="114"/>
    </location>
</feature>
<dbReference type="InterPro" id="IPR002878">
    <property type="entry name" value="ChsH2_C"/>
</dbReference>
<evidence type="ECO:0000259" key="1">
    <source>
        <dbReference type="Pfam" id="PF01796"/>
    </source>
</evidence>
<organism evidence="3 4">
    <name type="scientific">Sphingomonas chungangi</name>
    <dbReference type="NCBI Taxonomy" id="2683589"/>
    <lineage>
        <taxon>Bacteria</taxon>
        <taxon>Pseudomonadati</taxon>
        <taxon>Pseudomonadota</taxon>
        <taxon>Alphaproteobacteria</taxon>
        <taxon>Sphingomonadales</taxon>
        <taxon>Sphingomonadaceae</taxon>
        <taxon>Sphingomonas</taxon>
    </lineage>
</organism>
<accession>A0A838L5E8</accession>
<proteinExistence type="predicted"/>
<protein>
    <submittedName>
        <fullName evidence="3">OB-fold domain-containing protein</fullName>
    </submittedName>
</protein>
<sequence>MSHGAPPADTVDAPFWAGLAGGVLRIQRCAGCARWSWPPQWRCGACGSWEMEWPEVPMEGIVHALSWTRHPFSPGMVDKIPYPVLLVALPDAGGARLLGLLDGPAEGLAIGSRVTGFPQETPDHTALRWQLAR</sequence>
<name>A0A838L5E8_9SPHN</name>
<evidence type="ECO:0000313" key="4">
    <source>
        <dbReference type="Proteomes" id="UP000570166"/>
    </source>
</evidence>
<feature type="domain" description="ChsH2 rubredoxin-like zinc ribbon" evidence="2">
    <location>
        <begin position="16"/>
        <end position="49"/>
    </location>
</feature>
<dbReference type="RefSeq" id="WP_160363626.1">
    <property type="nucleotide sequence ID" value="NZ_JACEIB010000003.1"/>
</dbReference>
<dbReference type="AlphaFoldDB" id="A0A838L5E8"/>
<dbReference type="Pfam" id="PF12172">
    <property type="entry name" value="zf-ChsH2"/>
    <property type="match status" value="1"/>
</dbReference>
<dbReference type="EMBL" id="JACEIB010000003">
    <property type="protein sequence ID" value="MBA2933832.1"/>
    <property type="molecule type" value="Genomic_DNA"/>
</dbReference>
<comment type="caution">
    <text evidence="3">The sequence shown here is derived from an EMBL/GenBank/DDBJ whole genome shotgun (WGS) entry which is preliminary data.</text>
</comment>
<keyword evidence="4" id="KW-1185">Reference proteome</keyword>
<dbReference type="InterPro" id="IPR052513">
    <property type="entry name" value="Thioester_dehydratase-like"/>
</dbReference>